<sequence>MRKKSRILKSFLATASILGLSLTIPVNEIYAAAVSQMVRDVNLNNPNTNFNPLFVDGNTIEVINSGNIIVSNSGTYNIGAIRANQEVNAISVGSG</sequence>
<evidence type="ECO:0000313" key="1">
    <source>
        <dbReference type="EMBL" id="GAA5252829.1"/>
    </source>
</evidence>
<proteinExistence type="predicted"/>
<dbReference type="RefSeq" id="WP_412708452.1">
    <property type="nucleotide sequence ID" value="NZ_BAABMM010000040.1"/>
</dbReference>
<dbReference type="EMBL" id="BAABMM010000040">
    <property type="protein sequence ID" value="GAA5252829.1"/>
    <property type="molecule type" value="Genomic_DNA"/>
</dbReference>
<dbReference type="Proteomes" id="UP001628124">
    <property type="component" value="Unassembled WGS sequence"/>
</dbReference>
<organism evidence="1 2">
    <name type="scientific">Candidatus Rickettsia kedanie</name>
    <dbReference type="NCBI Taxonomy" id="3115352"/>
    <lineage>
        <taxon>Bacteria</taxon>
        <taxon>Pseudomonadati</taxon>
        <taxon>Pseudomonadota</taxon>
        <taxon>Alphaproteobacteria</taxon>
        <taxon>Rickettsiales</taxon>
        <taxon>Rickettsiaceae</taxon>
        <taxon>Rickettsieae</taxon>
        <taxon>Rickettsia</taxon>
        <taxon>spotted fever group</taxon>
    </lineage>
</organism>
<reference evidence="1 2" key="1">
    <citation type="journal article" date="2024" name="Microbiol. Immunol.">
        <title>Discovery of a novel spotted fever group Rickettsia, 'Candidatus Rickettsia kedanie,' in unfed larval chigger mites, Leptotrombidium scutellare.</title>
        <authorList>
            <person name="Ogawa M."/>
            <person name="Matsutani M."/>
            <person name="Katayama T."/>
            <person name="Takada N."/>
            <person name="Noda S."/>
            <person name="Takahashi M."/>
            <person name="Kageyama D."/>
            <person name="Hanaoka N."/>
            <person name="Ebihara H."/>
        </authorList>
    </citation>
    <scope>NUCLEOTIDE SEQUENCE [LARGE SCALE GENOMIC DNA]</scope>
    <source>
        <strain evidence="1 2">KNCP2-13</strain>
    </source>
</reference>
<accession>A0ABP9TZM7</accession>
<evidence type="ECO:0000313" key="2">
    <source>
        <dbReference type="Proteomes" id="UP001628124"/>
    </source>
</evidence>
<comment type="caution">
    <text evidence="1">The sequence shown here is derived from an EMBL/GenBank/DDBJ whole genome shotgun (WGS) entry which is preliminary data.</text>
</comment>
<gene>
    <name evidence="1" type="ORF">KNCP2_11170</name>
</gene>
<keyword evidence="2" id="KW-1185">Reference proteome</keyword>
<name>A0ABP9TZM7_9RICK</name>
<protein>
    <submittedName>
        <fullName evidence="1">Uncharacterized protein</fullName>
    </submittedName>
</protein>